<comment type="caution">
    <text evidence="2">The sequence shown here is derived from an EMBL/GenBank/DDBJ whole genome shotgun (WGS) entry which is preliminary data.</text>
</comment>
<gene>
    <name evidence="2" type="ORF">SEMRO_137_G064280.1</name>
</gene>
<name>A0A9N8DGX0_9STRA</name>
<feature type="region of interest" description="Disordered" evidence="1">
    <location>
        <begin position="209"/>
        <end position="317"/>
    </location>
</feature>
<reference evidence="2" key="1">
    <citation type="submission" date="2020-06" db="EMBL/GenBank/DDBJ databases">
        <authorList>
            <consortium name="Plant Systems Biology data submission"/>
        </authorList>
    </citation>
    <scope>NUCLEOTIDE SEQUENCE</scope>
    <source>
        <strain evidence="2">D6</strain>
    </source>
</reference>
<protein>
    <submittedName>
        <fullName evidence="2">Uncharacterized protein</fullName>
    </submittedName>
</protein>
<dbReference type="Proteomes" id="UP001153069">
    <property type="component" value="Unassembled WGS sequence"/>
</dbReference>
<keyword evidence="3" id="KW-1185">Reference proteome</keyword>
<accession>A0A9N8DGX0</accession>
<evidence type="ECO:0000313" key="3">
    <source>
        <dbReference type="Proteomes" id="UP001153069"/>
    </source>
</evidence>
<feature type="compositionally biased region" description="Polar residues" evidence="1">
    <location>
        <begin position="1"/>
        <end position="10"/>
    </location>
</feature>
<feature type="region of interest" description="Disordered" evidence="1">
    <location>
        <begin position="1"/>
        <end position="42"/>
    </location>
</feature>
<dbReference type="AlphaFoldDB" id="A0A9N8DGX0"/>
<feature type="compositionally biased region" description="Acidic residues" evidence="1">
    <location>
        <begin position="298"/>
        <end position="316"/>
    </location>
</feature>
<feature type="compositionally biased region" description="Polar residues" evidence="1">
    <location>
        <begin position="261"/>
        <end position="282"/>
    </location>
</feature>
<proteinExistence type="predicted"/>
<dbReference type="EMBL" id="CAICTM010000136">
    <property type="protein sequence ID" value="CAB9502449.1"/>
    <property type="molecule type" value="Genomic_DNA"/>
</dbReference>
<sequence>MATNDSSSQPGKDEGNQPLAAASEAVAIATPKAPKPEAAGGTGASASMIWDCLKDGCFKALVIFNDAKSWYAKNNVTGIVFNQKLVLASATFYHMGGFRDIEAALKTLDDDPQILRMTQEGSPLHAEAGLVGQQKIRKDLFSEANPRQLVVPSRTIRRGWKPPLGITAGVFATVSGMITSNVRYNAQALTIDELMEHLRMITSAEGSALRVETTDEDQQPSQLPRRGQMDDNATPKSNSKRKREGSTSGDGDQKPPARGRSSPQELFSAGSQNDEPNLASSKSTKEYGDGLVSWDKSDESDDDSDNDDSYDEDADGEKELHQFDQQIGGAEYETMLSNASWTKATVQVQYCDKDKKERASFTSSEVVFVELTFTNPVSNQEDIYIEIYRRRFGRAGIGMFIDGQTK</sequence>
<evidence type="ECO:0000256" key="1">
    <source>
        <dbReference type="SAM" id="MobiDB-lite"/>
    </source>
</evidence>
<evidence type="ECO:0000313" key="2">
    <source>
        <dbReference type="EMBL" id="CAB9502449.1"/>
    </source>
</evidence>
<organism evidence="2 3">
    <name type="scientific">Seminavis robusta</name>
    <dbReference type="NCBI Taxonomy" id="568900"/>
    <lineage>
        <taxon>Eukaryota</taxon>
        <taxon>Sar</taxon>
        <taxon>Stramenopiles</taxon>
        <taxon>Ochrophyta</taxon>
        <taxon>Bacillariophyta</taxon>
        <taxon>Bacillariophyceae</taxon>
        <taxon>Bacillariophycidae</taxon>
        <taxon>Naviculales</taxon>
        <taxon>Naviculaceae</taxon>
        <taxon>Seminavis</taxon>
    </lineage>
</organism>